<sequence>MGDLSDVQKGQIIEAYLAGASITLIAQLFGVLRTTVRTTYTKHGKTSSEKKNNPQLADVLIDDIPLETIQKLC</sequence>
<evidence type="ECO:0000313" key="3">
    <source>
        <dbReference type="Proteomes" id="UP000472270"/>
    </source>
</evidence>
<dbReference type="Proteomes" id="UP000472270">
    <property type="component" value="Unassembled WGS sequence"/>
</dbReference>
<feature type="transmembrane region" description="Helical" evidence="1">
    <location>
        <begin position="12"/>
        <end position="32"/>
    </location>
</feature>
<keyword evidence="1" id="KW-0472">Membrane</keyword>
<dbReference type="SUPFAM" id="SSF46689">
    <property type="entry name" value="Homeodomain-like"/>
    <property type="match status" value="1"/>
</dbReference>
<dbReference type="AlphaFoldDB" id="A0A673GJD8"/>
<dbReference type="Ensembl" id="ENSSRHT00000013310.1">
    <property type="protein sequence ID" value="ENSSRHP00000012846.1"/>
    <property type="gene ID" value="ENSSRHG00000007303.1"/>
</dbReference>
<proteinExistence type="predicted"/>
<dbReference type="InterPro" id="IPR009057">
    <property type="entry name" value="Homeodomain-like_sf"/>
</dbReference>
<accession>A0A673GJD8</accession>
<keyword evidence="1" id="KW-0812">Transmembrane</keyword>
<dbReference type="Gene3D" id="1.10.10.10">
    <property type="entry name" value="Winged helix-like DNA-binding domain superfamily/Winged helix DNA-binding domain"/>
    <property type="match status" value="1"/>
</dbReference>
<evidence type="ECO:0000256" key="1">
    <source>
        <dbReference type="SAM" id="Phobius"/>
    </source>
</evidence>
<evidence type="ECO:0008006" key="4">
    <source>
        <dbReference type="Google" id="ProtNLM"/>
    </source>
</evidence>
<name>A0A673GJD8_9TELE</name>
<protein>
    <recommendedName>
        <fullName evidence="4">Resolvase HTH domain-containing protein</fullName>
    </recommendedName>
</protein>
<evidence type="ECO:0000313" key="2">
    <source>
        <dbReference type="Ensembl" id="ENSSRHP00000012846.1"/>
    </source>
</evidence>
<reference evidence="2" key="2">
    <citation type="submission" date="2025-09" db="UniProtKB">
        <authorList>
            <consortium name="Ensembl"/>
        </authorList>
    </citation>
    <scope>IDENTIFICATION</scope>
</reference>
<keyword evidence="1" id="KW-1133">Transmembrane helix</keyword>
<organism evidence="2 3">
    <name type="scientific">Sinocyclocheilus rhinocerous</name>
    <dbReference type="NCBI Taxonomy" id="307959"/>
    <lineage>
        <taxon>Eukaryota</taxon>
        <taxon>Metazoa</taxon>
        <taxon>Chordata</taxon>
        <taxon>Craniata</taxon>
        <taxon>Vertebrata</taxon>
        <taxon>Euteleostomi</taxon>
        <taxon>Actinopterygii</taxon>
        <taxon>Neopterygii</taxon>
        <taxon>Teleostei</taxon>
        <taxon>Ostariophysi</taxon>
        <taxon>Cypriniformes</taxon>
        <taxon>Cyprinidae</taxon>
        <taxon>Cyprininae</taxon>
        <taxon>Sinocyclocheilus</taxon>
    </lineage>
</organism>
<dbReference type="InterPro" id="IPR036388">
    <property type="entry name" value="WH-like_DNA-bd_sf"/>
</dbReference>
<keyword evidence="3" id="KW-1185">Reference proteome</keyword>
<reference evidence="2" key="1">
    <citation type="submission" date="2025-08" db="UniProtKB">
        <authorList>
            <consortium name="Ensembl"/>
        </authorList>
    </citation>
    <scope>IDENTIFICATION</scope>
</reference>